<dbReference type="PATRIC" id="fig|1618546.3.peg.479"/>
<dbReference type="PANTHER" id="PTHR43694">
    <property type="entry name" value="RIBONUCLEASE J"/>
    <property type="match status" value="1"/>
</dbReference>
<gene>
    <name evidence="9" type="ORF">US62_C0016G0002</name>
</gene>
<evidence type="ECO:0000256" key="7">
    <source>
        <dbReference type="ARBA" id="ARBA00022884"/>
    </source>
</evidence>
<dbReference type="NCBIfam" id="TIGR00649">
    <property type="entry name" value="MG423"/>
    <property type="match status" value="1"/>
</dbReference>
<dbReference type="EMBL" id="LBTR01000016">
    <property type="protein sequence ID" value="KKQ45393.1"/>
    <property type="molecule type" value="Genomic_DNA"/>
</dbReference>
<reference evidence="9 10" key="1">
    <citation type="journal article" date="2015" name="Nature">
        <title>rRNA introns, odd ribosomes, and small enigmatic genomes across a large radiation of phyla.</title>
        <authorList>
            <person name="Brown C.T."/>
            <person name="Hug L.A."/>
            <person name="Thomas B.C."/>
            <person name="Sharon I."/>
            <person name="Castelle C.J."/>
            <person name="Singh A."/>
            <person name="Wilkins M.J."/>
            <person name="Williams K.H."/>
            <person name="Banfield J.F."/>
        </authorList>
    </citation>
    <scope>NUCLEOTIDE SEQUENCE [LARGE SCALE GENOMIC DNA]</scope>
</reference>
<sequence>MLKFIALSGTTSVTENLYVYEADNQMMIVDCGVGFPDLEMHGVDLVIPDFSYIIKNKEKLKGIVVSQGHEDHIGAIPFLLKEVNVPIWAAPLVTEFLKDKFEDYGVRDFTINTFNVDNDEFKVGPFTVYPFRVTHSVPDTCGFAIDTPDGRIFHVPEHKMDQNPVDGKGFDTERAKKLSEKEVLFLASDCLGSNKPGYSPNERSIEDKMLEIAKTAKNRIFATAISSNIGRFQQMIRVAKNTNRKVIFVGRSVQKKAEMANKLGYLDYEDCVIGLGEAKKLSKSNLFYIVAGCYGQAGSSVYRIATDAHEKVWVEEGDMMIFSADPAPPYTKESEDFVVDELIDRGVDVHYYDLNEGLYVSGHGCQNDILELFKITNPKYFIPIGGTIRFMNAYKKLAVANGIEENRVMLLKPGDNISLNNGQATKGQRIATKEILVHGLGVGDIGKVVLGDRAVLGNEGVVVVVIKVDSGGRMVGNPQIKSRGFVFEKLGSGLLRDAEKRLVRQIGKPGKLNQKTIEQTSLDYLENFLFQKIGRRPMILPVIVEV</sequence>
<dbReference type="InterPro" id="IPR041636">
    <property type="entry name" value="RNase_J_C"/>
</dbReference>
<keyword evidence="5" id="KW-0862">Zinc</keyword>
<dbReference type="GO" id="GO:0046872">
    <property type="term" value="F:metal ion binding"/>
    <property type="evidence" value="ECO:0007669"/>
    <property type="project" value="UniProtKB-KW"/>
</dbReference>
<name>A0A0G0HQG6_9BACT</name>
<dbReference type="InterPro" id="IPR011108">
    <property type="entry name" value="RMMBL"/>
</dbReference>
<dbReference type="Gene3D" id="3.10.20.580">
    <property type="match status" value="1"/>
</dbReference>
<dbReference type="PANTHER" id="PTHR43694:SF1">
    <property type="entry name" value="RIBONUCLEASE J"/>
    <property type="match status" value="1"/>
</dbReference>
<dbReference type="InterPro" id="IPR036866">
    <property type="entry name" value="RibonucZ/Hydroxyglut_hydro"/>
</dbReference>
<evidence type="ECO:0000256" key="6">
    <source>
        <dbReference type="ARBA" id="ARBA00022839"/>
    </source>
</evidence>
<dbReference type="CDD" id="cd07714">
    <property type="entry name" value="RNaseJ_MBL-fold"/>
    <property type="match status" value="1"/>
</dbReference>
<evidence type="ECO:0000259" key="8">
    <source>
        <dbReference type="SMART" id="SM00849"/>
    </source>
</evidence>
<keyword evidence="1" id="KW-0963">Cytoplasm</keyword>
<evidence type="ECO:0000256" key="3">
    <source>
        <dbReference type="ARBA" id="ARBA00022723"/>
    </source>
</evidence>
<dbReference type="InterPro" id="IPR042173">
    <property type="entry name" value="RNase_J_2"/>
</dbReference>
<dbReference type="InterPro" id="IPR001279">
    <property type="entry name" value="Metallo-B-lactamas"/>
</dbReference>
<evidence type="ECO:0000256" key="1">
    <source>
        <dbReference type="ARBA" id="ARBA00022490"/>
    </source>
</evidence>
<dbReference type="Gene3D" id="3.40.50.10710">
    <property type="entry name" value="Metallo-hydrolase/oxidoreductase"/>
    <property type="match status" value="1"/>
</dbReference>
<protein>
    <submittedName>
        <fullName evidence="9">Zn-dependent hydrolase beta-lactamase superfamily</fullName>
    </submittedName>
</protein>
<organism evidence="9 10">
    <name type="scientific">Candidatus Woesebacteria bacterium GW2011_GWA1_37_8</name>
    <dbReference type="NCBI Taxonomy" id="1618546"/>
    <lineage>
        <taxon>Bacteria</taxon>
        <taxon>Candidatus Woeseibacteriota</taxon>
    </lineage>
</organism>
<dbReference type="Pfam" id="PF12706">
    <property type="entry name" value="Lactamase_B_2"/>
    <property type="match status" value="1"/>
</dbReference>
<keyword evidence="4 9" id="KW-0378">Hydrolase</keyword>
<evidence type="ECO:0000313" key="9">
    <source>
        <dbReference type="EMBL" id="KKQ45393.1"/>
    </source>
</evidence>
<feature type="domain" description="Metallo-beta-lactamase" evidence="8">
    <location>
        <begin position="14"/>
        <end position="189"/>
    </location>
</feature>
<dbReference type="GO" id="GO:0004527">
    <property type="term" value="F:exonuclease activity"/>
    <property type="evidence" value="ECO:0007669"/>
    <property type="project" value="UniProtKB-KW"/>
</dbReference>
<accession>A0A0G0HQG6</accession>
<dbReference type="AlphaFoldDB" id="A0A0G0HQG6"/>
<dbReference type="Proteomes" id="UP000034603">
    <property type="component" value="Unassembled WGS sequence"/>
</dbReference>
<dbReference type="Pfam" id="PF22505">
    <property type="entry name" value="RNase_J_b_CASP"/>
    <property type="match status" value="1"/>
</dbReference>
<evidence type="ECO:0000256" key="5">
    <source>
        <dbReference type="ARBA" id="ARBA00022833"/>
    </source>
</evidence>
<dbReference type="Pfam" id="PF17770">
    <property type="entry name" value="RNase_J_C"/>
    <property type="match status" value="1"/>
</dbReference>
<keyword evidence="6" id="KW-0269">Exonuclease</keyword>
<keyword evidence="2" id="KW-0540">Nuclease</keyword>
<keyword evidence="3" id="KW-0479">Metal-binding</keyword>
<evidence type="ECO:0000313" key="10">
    <source>
        <dbReference type="Proteomes" id="UP000034603"/>
    </source>
</evidence>
<dbReference type="GO" id="GO:0003723">
    <property type="term" value="F:RNA binding"/>
    <property type="evidence" value="ECO:0007669"/>
    <property type="project" value="UniProtKB-KW"/>
</dbReference>
<dbReference type="Gene3D" id="3.60.15.10">
    <property type="entry name" value="Ribonuclease Z/Hydroxyacylglutathione hydrolase-like"/>
    <property type="match status" value="1"/>
</dbReference>
<proteinExistence type="predicted"/>
<evidence type="ECO:0000256" key="4">
    <source>
        <dbReference type="ARBA" id="ARBA00022801"/>
    </source>
</evidence>
<dbReference type="SMART" id="SM00849">
    <property type="entry name" value="Lactamase_B"/>
    <property type="match status" value="1"/>
</dbReference>
<comment type="caution">
    <text evidence="9">The sequence shown here is derived from an EMBL/GenBank/DDBJ whole genome shotgun (WGS) entry which is preliminary data.</text>
</comment>
<dbReference type="SUPFAM" id="SSF56281">
    <property type="entry name" value="Metallo-hydrolase/oxidoreductase"/>
    <property type="match status" value="1"/>
</dbReference>
<keyword evidence="7" id="KW-0694">RNA-binding</keyword>
<dbReference type="Pfam" id="PF07521">
    <property type="entry name" value="RMMBL"/>
    <property type="match status" value="1"/>
</dbReference>
<evidence type="ECO:0000256" key="2">
    <source>
        <dbReference type="ARBA" id="ARBA00022722"/>
    </source>
</evidence>
<dbReference type="InterPro" id="IPR055132">
    <property type="entry name" value="RNase_J_b_CASP"/>
</dbReference>
<dbReference type="InterPro" id="IPR004613">
    <property type="entry name" value="RNase_J"/>
</dbReference>